<evidence type="ECO:0000259" key="7">
    <source>
        <dbReference type="Pfam" id="PF10035"/>
    </source>
</evidence>
<dbReference type="InterPro" id="IPR051461">
    <property type="entry name" value="UPF0750_membrane"/>
</dbReference>
<feature type="transmembrane region" description="Helical" evidence="6">
    <location>
        <begin position="12"/>
        <end position="31"/>
    </location>
</feature>
<feature type="transmembrane region" description="Helical" evidence="6">
    <location>
        <begin position="110"/>
        <end position="130"/>
    </location>
</feature>
<evidence type="ECO:0000256" key="4">
    <source>
        <dbReference type="ARBA" id="ARBA00022989"/>
    </source>
</evidence>
<feature type="transmembrane region" description="Helical" evidence="6">
    <location>
        <begin position="150"/>
        <end position="172"/>
    </location>
</feature>
<dbReference type="Proteomes" id="UP000244338">
    <property type="component" value="Unassembled WGS sequence"/>
</dbReference>
<keyword evidence="2" id="KW-1003">Cell membrane</keyword>
<comment type="caution">
    <text evidence="8">The sequence shown here is derived from an EMBL/GenBank/DDBJ whole genome shotgun (WGS) entry which is preliminary data.</text>
</comment>
<evidence type="ECO:0000256" key="5">
    <source>
        <dbReference type="ARBA" id="ARBA00023136"/>
    </source>
</evidence>
<feature type="transmembrane region" description="Helical" evidence="6">
    <location>
        <begin position="43"/>
        <end position="76"/>
    </location>
</feature>
<dbReference type="Gene3D" id="3.30.70.120">
    <property type="match status" value="1"/>
</dbReference>
<reference evidence="9" key="1">
    <citation type="journal article" date="2018" name="Sci. Rep.">
        <title>Lignite coal burning seam in the remote Altai Mountains harbors a hydrogen-driven thermophilic microbial community.</title>
        <authorList>
            <person name="Kadnikov V.V."/>
            <person name="Mardanov A.V."/>
            <person name="Ivasenko D.A."/>
            <person name="Antsiferov D.V."/>
            <person name="Beletsky A.V."/>
            <person name="Karnachuk O.V."/>
            <person name="Ravin N.V."/>
        </authorList>
    </citation>
    <scope>NUCLEOTIDE SEQUENCE [LARGE SCALE GENOMIC DNA]</scope>
</reference>
<dbReference type="InterPro" id="IPR003740">
    <property type="entry name" value="YitT"/>
</dbReference>
<evidence type="ECO:0000256" key="2">
    <source>
        <dbReference type="ARBA" id="ARBA00022475"/>
    </source>
</evidence>
<proteinExistence type="predicted"/>
<dbReference type="CDD" id="cd16380">
    <property type="entry name" value="YitT_C"/>
    <property type="match status" value="1"/>
</dbReference>
<dbReference type="PANTHER" id="PTHR33545">
    <property type="entry name" value="UPF0750 MEMBRANE PROTEIN YITT-RELATED"/>
    <property type="match status" value="1"/>
</dbReference>
<dbReference type="PANTHER" id="PTHR33545:SF3">
    <property type="entry name" value="UPF0750 MEMBRANE PROTEIN YQFU"/>
    <property type="match status" value="1"/>
</dbReference>
<dbReference type="EMBL" id="PEBX01000005">
    <property type="protein sequence ID" value="PTQ57587.1"/>
    <property type="molecule type" value="Genomic_DNA"/>
</dbReference>
<dbReference type="InterPro" id="IPR015867">
    <property type="entry name" value="N-reg_PII/ATP_PRibTrfase_C"/>
</dbReference>
<evidence type="ECO:0000313" key="8">
    <source>
        <dbReference type="EMBL" id="PTQ57587.1"/>
    </source>
</evidence>
<organism evidence="8 9">
    <name type="scientific">Candidatus Carbonibacillus altaicus</name>
    <dbReference type="NCBI Taxonomy" id="2163959"/>
    <lineage>
        <taxon>Bacteria</taxon>
        <taxon>Bacillati</taxon>
        <taxon>Bacillota</taxon>
        <taxon>Bacilli</taxon>
        <taxon>Bacillales</taxon>
        <taxon>Candidatus Carbonibacillus</taxon>
    </lineage>
</organism>
<dbReference type="GO" id="GO:0005886">
    <property type="term" value="C:plasma membrane"/>
    <property type="evidence" value="ECO:0007669"/>
    <property type="project" value="UniProtKB-SubCell"/>
</dbReference>
<evidence type="ECO:0000256" key="1">
    <source>
        <dbReference type="ARBA" id="ARBA00004651"/>
    </source>
</evidence>
<keyword evidence="4 6" id="KW-1133">Transmembrane helix</keyword>
<feature type="domain" description="DUF2179" evidence="7">
    <location>
        <begin position="225"/>
        <end position="279"/>
    </location>
</feature>
<dbReference type="AlphaFoldDB" id="A0A2R6Y4H9"/>
<accession>A0A2R6Y4H9</accession>
<dbReference type="Pfam" id="PF10035">
    <property type="entry name" value="DUF2179"/>
    <property type="match status" value="1"/>
</dbReference>
<evidence type="ECO:0000256" key="3">
    <source>
        <dbReference type="ARBA" id="ARBA00022692"/>
    </source>
</evidence>
<evidence type="ECO:0000256" key="6">
    <source>
        <dbReference type="SAM" id="Phobius"/>
    </source>
</evidence>
<protein>
    <recommendedName>
        <fullName evidence="7">DUF2179 domain-containing protein</fullName>
    </recommendedName>
</protein>
<keyword evidence="5 6" id="KW-0472">Membrane</keyword>
<comment type="subcellular location">
    <subcellularLocation>
        <location evidence="1">Cell membrane</location>
        <topology evidence="1">Multi-pass membrane protein</topology>
    </subcellularLocation>
</comment>
<sequence>MPSEHRKTPWWLILWRLLWMTIGTFLVALALEQFLIPHRMIDGGVVGIAIIVSHLSHTPLGFWTLLLNIPFLYLGYREIGKTFVFSTLYSISFLSVWVTILAHWPPLVDSYFLATVFGGLILGIGVGLILRNGGSLDGTEIVSLVLSERLDFSVGEIVMFFNVFIFSAAAIFFSLESAMYSVIVYYIAYRVIDLVLQGLDEMKSVVIISSQAKPIAEAIMARLGRGVTHLYGRGGYSGEDKEILFVIVTRLEISKLRSIIEAFDPQAFVTIENVHDVMGGRFNKRSIH</sequence>
<keyword evidence="3 6" id="KW-0812">Transmembrane</keyword>
<dbReference type="PIRSF" id="PIRSF006483">
    <property type="entry name" value="Membrane_protein_YitT"/>
    <property type="match status" value="1"/>
</dbReference>
<feature type="transmembrane region" description="Helical" evidence="6">
    <location>
        <begin position="83"/>
        <end position="104"/>
    </location>
</feature>
<dbReference type="InterPro" id="IPR019264">
    <property type="entry name" value="DUF2179"/>
</dbReference>
<name>A0A2R6Y4H9_9BACL</name>
<gene>
    <name evidence="8" type="ORF">BSOLF_1291</name>
</gene>
<dbReference type="Pfam" id="PF02588">
    <property type="entry name" value="YitT_membrane"/>
    <property type="match status" value="1"/>
</dbReference>
<evidence type="ECO:0000313" key="9">
    <source>
        <dbReference type="Proteomes" id="UP000244338"/>
    </source>
</evidence>